<dbReference type="InterPro" id="IPR050315">
    <property type="entry name" value="FAD-oxidoreductase_2"/>
</dbReference>
<dbReference type="RefSeq" id="WP_102373829.1">
    <property type="nucleotide sequence ID" value="NZ_JBBNOP010000010.1"/>
</dbReference>
<dbReference type="SUPFAM" id="SSF56425">
    <property type="entry name" value="Succinate dehydrogenase/fumarate reductase flavoprotein, catalytic domain"/>
    <property type="match status" value="1"/>
</dbReference>
<protein>
    <submittedName>
        <fullName evidence="6">FAD-dependent oxidoreductase</fullName>
    </submittedName>
</protein>
<sequence length="539" mass="56832">MSEKTNMDRRSFLKGAALVGGTAAIMGVAGCQSAPSEASDAIEWDEEYDVVVLGSGTAIMAALTAARNEAKVLVVEKGSAIGGTSILAGAFWLPCNPLEKEKGIEDKREDAVAYAKACADAWGGKYDDAVIESYFDNGLAMYDMLSNEFGYTFTLDLYAKPDYFNIDGQLGEGRSVGFSQDGKHIKHAVVWPMLQQKCEELGVEFRTGAPATELVTDGSGAVVGVKIESKSSIKAIKANKGVVVGTGGFDFSEDMKSAFLPAPFSYSMAVQTNTGDGQRMGASIGASLANMGSIWGCPSTLLDEASESYEVDWGSYRGKPGTIVVNRYGERFGNESSAYPIFNRSFEVWDTGRNDYRNIPAFFICDSSYAQRYPFPGSNYEVGKIPEGALVADTVEDLCDQAGIDRVGFAATLSAFNSNAVEGVDPTWCRGTSVYDLSAVSGDMKRDDIVNSCLAPISEPPFYAMRLMPGSIGTNGGLEIDGNGQVLDQGGSPISGLYAVGNASGSVFGGAYPGAGATIGSGFIMGFAAANHMTQSGVE</sequence>
<dbReference type="SUPFAM" id="SSF51905">
    <property type="entry name" value="FAD/NAD(P)-binding domain"/>
    <property type="match status" value="1"/>
</dbReference>
<keyword evidence="4" id="KW-0560">Oxidoreductase</keyword>
<dbReference type="EMBL" id="JBBNOP010000010">
    <property type="protein sequence ID" value="MEQ3363617.1"/>
    <property type="molecule type" value="Genomic_DNA"/>
</dbReference>
<evidence type="ECO:0000256" key="4">
    <source>
        <dbReference type="ARBA" id="ARBA00023002"/>
    </source>
</evidence>
<keyword evidence="7" id="KW-1185">Reference proteome</keyword>
<dbReference type="PROSITE" id="PS51257">
    <property type="entry name" value="PROKAR_LIPOPROTEIN"/>
    <property type="match status" value="1"/>
</dbReference>
<evidence type="ECO:0000313" key="6">
    <source>
        <dbReference type="EMBL" id="MEQ3363617.1"/>
    </source>
</evidence>
<evidence type="ECO:0000259" key="5">
    <source>
        <dbReference type="Pfam" id="PF00890"/>
    </source>
</evidence>
<keyword evidence="3" id="KW-0274">FAD</keyword>
<dbReference type="NCBIfam" id="TIGR01409">
    <property type="entry name" value="TAT_signal_seq"/>
    <property type="match status" value="1"/>
</dbReference>
<dbReference type="PANTHER" id="PTHR43400:SF10">
    <property type="entry name" value="3-OXOSTEROID 1-DEHYDROGENASE"/>
    <property type="match status" value="1"/>
</dbReference>
<name>A0ABV1JHS9_9ACTN</name>
<reference evidence="6 7" key="1">
    <citation type="submission" date="2024-04" db="EMBL/GenBank/DDBJ databases">
        <title>Human intestinal bacterial collection.</title>
        <authorList>
            <person name="Pauvert C."/>
            <person name="Hitch T.C.A."/>
            <person name="Clavel T."/>
        </authorList>
    </citation>
    <scope>NUCLEOTIDE SEQUENCE [LARGE SCALE GENOMIC DNA]</scope>
    <source>
        <strain evidence="6 7">CLA-KB-H42</strain>
    </source>
</reference>
<dbReference type="PROSITE" id="PS51318">
    <property type="entry name" value="TAT"/>
    <property type="match status" value="1"/>
</dbReference>
<proteinExistence type="predicted"/>
<dbReference type="Gene3D" id="3.50.50.60">
    <property type="entry name" value="FAD/NAD(P)-binding domain"/>
    <property type="match status" value="2"/>
</dbReference>
<dbReference type="Pfam" id="PF00890">
    <property type="entry name" value="FAD_binding_2"/>
    <property type="match status" value="1"/>
</dbReference>
<evidence type="ECO:0000256" key="1">
    <source>
        <dbReference type="ARBA" id="ARBA00001974"/>
    </source>
</evidence>
<evidence type="ECO:0000256" key="2">
    <source>
        <dbReference type="ARBA" id="ARBA00022630"/>
    </source>
</evidence>
<dbReference type="InterPro" id="IPR006311">
    <property type="entry name" value="TAT_signal"/>
</dbReference>
<feature type="domain" description="FAD-dependent oxidoreductase 2 FAD-binding" evidence="5">
    <location>
        <begin position="49"/>
        <end position="519"/>
    </location>
</feature>
<dbReference type="InterPro" id="IPR027477">
    <property type="entry name" value="Succ_DH/fumarate_Rdtase_cat_sf"/>
</dbReference>
<evidence type="ECO:0000256" key="3">
    <source>
        <dbReference type="ARBA" id="ARBA00022827"/>
    </source>
</evidence>
<organism evidence="6 7">
    <name type="scientific">Raoultibacter massiliensis</name>
    <dbReference type="NCBI Taxonomy" id="1852371"/>
    <lineage>
        <taxon>Bacteria</taxon>
        <taxon>Bacillati</taxon>
        <taxon>Actinomycetota</taxon>
        <taxon>Coriobacteriia</taxon>
        <taxon>Eggerthellales</taxon>
        <taxon>Eggerthellaceae</taxon>
        <taxon>Raoultibacter</taxon>
    </lineage>
</organism>
<comment type="caution">
    <text evidence="6">The sequence shown here is derived from an EMBL/GenBank/DDBJ whole genome shotgun (WGS) entry which is preliminary data.</text>
</comment>
<evidence type="ECO:0000313" key="7">
    <source>
        <dbReference type="Proteomes" id="UP001487305"/>
    </source>
</evidence>
<dbReference type="PANTHER" id="PTHR43400">
    <property type="entry name" value="FUMARATE REDUCTASE"/>
    <property type="match status" value="1"/>
</dbReference>
<dbReference type="InterPro" id="IPR003953">
    <property type="entry name" value="FAD-dep_OxRdtase_2_FAD-bd"/>
</dbReference>
<dbReference type="InterPro" id="IPR019546">
    <property type="entry name" value="TAT_signal_bac_arc"/>
</dbReference>
<gene>
    <name evidence="6" type="ORF">AAA083_11595</name>
</gene>
<keyword evidence="2" id="KW-0285">Flavoprotein</keyword>
<dbReference type="InterPro" id="IPR036188">
    <property type="entry name" value="FAD/NAD-bd_sf"/>
</dbReference>
<dbReference type="Gene3D" id="3.90.700.10">
    <property type="entry name" value="Succinate dehydrogenase/fumarate reductase flavoprotein, catalytic domain"/>
    <property type="match status" value="1"/>
</dbReference>
<dbReference type="Proteomes" id="UP001487305">
    <property type="component" value="Unassembled WGS sequence"/>
</dbReference>
<accession>A0ABV1JHS9</accession>
<comment type="cofactor">
    <cofactor evidence="1">
        <name>FAD</name>
        <dbReference type="ChEBI" id="CHEBI:57692"/>
    </cofactor>
</comment>